<feature type="transmembrane region" description="Helical" evidence="6">
    <location>
        <begin position="36"/>
        <end position="54"/>
    </location>
</feature>
<evidence type="ECO:0000313" key="7">
    <source>
        <dbReference type="EMBL" id="QGU96710.1"/>
    </source>
</evidence>
<comment type="subcellular location">
    <subcellularLocation>
        <location evidence="1">Cell membrane</location>
        <topology evidence="1">Multi-pass membrane protein</topology>
    </subcellularLocation>
</comment>
<evidence type="ECO:0000313" key="8">
    <source>
        <dbReference type="Proteomes" id="UP000422764"/>
    </source>
</evidence>
<dbReference type="PANTHER" id="PTHR30482:SF10">
    <property type="entry name" value="HIGH-AFFINITY BRANCHED-CHAIN AMINO ACID TRANSPORT PROTEIN BRAE"/>
    <property type="match status" value="1"/>
</dbReference>
<keyword evidence="3 6" id="KW-0812">Transmembrane</keyword>
<evidence type="ECO:0000256" key="4">
    <source>
        <dbReference type="ARBA" id="ARBA00022989"/>
    </source>
</evidence>
<feature type="transmembrane region" description="Helical" evidence="6">
    <location>
        <begin position="113"/>
        <end position="131"/>
    </location>
</feature>
<organism evidence="7 8">
    <name type="scientific">Clostridium bovifaecis</name>
    <dbReference type="NCBI Taxonomy" id="2184719"/>
    <lineage>
        <taxon>Bacteria</taxon>
        <taxon>Bacillati</taxon>
        <taxon>Bacillota</taxon>
        <taxon>Clostridia</taxon>
        <taxon>Eubacteriales</taxon>
        <taxon>Clostridiaceae</taxon>
        <taxon>Clostridium</taxon>
    </lineage>
</organism>
<proteinExistence type="predicted"/>
<dbReference type="InterPro" id="IPR043428">
    <property type="entry name" value="LivM-like"/>
</dbReference>
<feature type="transmembrane region" description="Helical" evidence="6">
    <location>
        <begin position="9"/>
        <end position="30"/>
    </location>
</feature>
<evidence type="ECO:0000256" key="5">
    <source>
        <dbReference type="ARBA" id="ARBA00023136"/>
    </source>
</evidence>
<evidence type="ECO:0000256" key="2">
    <source>
        <dbReference type="ARBA" id="ARBA00022475"/>
    </source>
</evidence>
<feature type="transmembrane region" description="Helical" evidence="6">
    <location>
        <begin position="252"/>
        <end position="274"/>
    </location>
</feature>
<dbReference type="GO" id="GO:0005886">
    <property type="term" value="C:plasma membrane"/>
    <property type="evidence" value="ECO:0007669"/>
    <property type="project" value="UniProtKB-SubCell"/>
</dbReference>
<feature type="transmembrane region" description="Helical" evidence="6">
    <location>
        <begin position="61"/>
        <end position="80"/>
    </location>
</feature>
<dbReference type="Proteomes" id="UP000422764">
    <property type="component" value="Chromosome"/>
</dbReference>
<dbReference type="PANTHER" id="PTHR30482">
    <property type="entry name" value="HIGH-AFFINITY BRANCHED-CHAIN AMINO ACID TRANSPORT SYSTEM PERMEASE"/>
    <property type="match status" value="1"/>
</dbReference>
<evidence type="ECO:0000256" key="1">
    <source>
        <dbReference type="ARBA" id="ARBA00004651"/>
    </source>
</evidence>
<evidence type="ECO:0000256" key="3">
    <source>
        <dbReference type="ARBA" id="ARBA00022692"/>
    </source>
</evidence>
<dbReference type="InterPro" id="IPR001851">
    <property type="entry name" value="ABC_transp_permease"/>
</dbReference>
<keyword evidence="2" id="KW-1003">Cell membrane</keyword>
<sequence>MIKKHSKSLIFLLVIIFVPLIMELAGSPIASSKMTLIQMACMYAIVAIGYNILLGFGGQISLGHAAFMGLGAYITGKLMLSLEMNFIFAIIIAAVVNGILGLLLGLPALRLEGQYLAIATLGFGVAMLKVFEELEVLTGGHSGLTGIPAAELFGFVFKSKLSKYYLVLFFLVASIIAAKNILKTKTGRALTAMRDSEIAASSMGVNIAKYKTTAFIISAIYASIAGSMIAIIDRQVFSNVFGISTSLNLLAMIVIGGIASIPGSIIGAFFITLIPEYLKAIPITNAAYILTGVMLIIAVMFFPHGIIEVYEKIKSKLFSKKGNVNATRKEGA</sequence>
<feature type="transmembrane region" description="Helical" evidence="6">
    <location>
        <begin position="86"/>
        <end position="106"/>
    </location>
</feature>
<feature type="transmembrane region" description="Helical" evidence="6">
    <location>
        <begin position="164"/>
        <end position="182"/>
    </location>
</feature>
<evidence type="ECO:0000256" key="6">
    <source>
        <dbReference type="SAM" id="Phobius"/>
    </source>
</evidence>
<reference evidence="7 8" key="1">
    <citation type="submission" date="2019-12" db="EMBL/GenBank/DDBJ databases">
        <title>Genome sequenceing of Clostridium bovifaecis.</title>
        <authorList>
            <person name="Yao Y."/>
        </authorList>
    </citation>
    <scope>NUCLEOTIDE SEQUENCE [LARGE SCALE GENOMIC DNA]</scope>
    <source>
        <strain evidence="7 8">BXX</strain>
    </source>
</reference>
<keyword evidence="4 6" id="KW-1133">Transmembrane helix</keyword>
<gene>
    <name evidence="7" type="ORF">GOM49_17910</name>
</gene>
<keyword evidence="8" id="KW-1185">Reference proteome</keyword>
<dbReference type="EMBL" id="CP046522">
    <property type="protein sequence ID" value="QGU96710.1"/>
    <property type="molecule type" value="Genomic_DNA"/>
</dbReference>
<dbReference type="Pfam" id="PF02653">
    <property type="entry name" value="BPD_transp_2"/>
    <property type="match status" value="1"/>
</dbReference>
<dbReference type="CDD" id="cd06581">
    <property type="entry name" value="TM_PBP1_LivM_like"/>
    <property type="match status" value="1"/>
</dbReference>
<keyword evidence="5 6" id="KW-0472">Membrane</keyword>
<feature type="transmembrane region" description="Helical" evidence="6">
    <location>
        <begin position="286"/>
        <end position="307"/>
    </location>
</feature>
<dbReference type="AlphaFoldDB" id="A0A6I6EWK1"/>
<dbReference type="GO" id="GO:0015658">
    <property type="term" value="F:branched-chain amino acid transmembrane transporter activity"/>
    <property type="evidence" value="ECO:0007669"/>
    <property type="project" value="InterPro"/>
</dbReference>
<feature type="transmembrane region" description="Helical" evidence="6">
    <location>
        <begin position="213"/>
        <end position="232"/>
    </location>
</feature>
<name>A0A6I6EWK1_9CLOT</name>
<accession>A0A6I6EWK1</accession>
<protein>
    <submittedName>
        <fullName evidence="7">Branched-chain amino acid ABC transporter permease</fullName>
    </submittedName>
</protein>